<dbReference type="PANTHER" id="PTHR30055">
    <property type="entry name" value="HTH-TYPE TRANSCRIPTIONAL REGULATOR RUTR"/>
    <property type="match status" value="1"/>
</dbReference>
<reference evidence="8" key="1">
    <citation type="submission" date="2020-01" db="EMBL/GenBank/DDBJ databases">
        <title>Insect and environment-associated Actinomycetes.</title>
        <authorList>
            <person name="Currrie C."/>
            <person name="Chevrette M."/>
            <person name="Carlson C."/>
            <person name="Stubbendieck R."/>
            <person name="Wendt-Pienkowski E."/>
        </authorList>
    </citation>
    <scope>NUCLEOTIDE SEQUENCE</scope>
    <source>
        <strain evidence="8">SID7499</strain>
    </source>
</reference>
<dbReference type="Gene3D" id="1.10.357.10">
    <property type="entry name" value="Tetracycline Repressor, domain 2"/>
    <property type="match status" value="1"/>
</dbReference>
<dbReference type="Pfam" id="PF00440">
    <property type="entry name" value="TetR_N"/>
    <property type="match status" value="1"/>
</dbReference>
<dbReference type="Pfam" id="PF02909">
    <property type="entry name" value="TetR_C_1"/>
    <property type="match status" value="1"/>
</dbReference>
<evidence type="ECO:0000256" key="6">
    <source>
        <dbReference type="SAM" id="MobiDB-lite"/>
    </source>
</evidence>
<feature type="domain" description="HTH tetR-type" evidence="7">
    <location>
        <begin position="32"/>
        <end position="92"/>
    </location>
</feature>
<feature type="DNA-binding region" description="H-T-H motif" evidence="5">
    <location>
        <begin position="55"/>
        <end position="74"/>
    </location>
</feature>
<dbReference type="InterPro" id="IPR050109">
    <property type="entry name" value="HTH-type_TetR-like_transc_reg"/>
</dbReference>
<dbReference type="PROSITE" id="PS50977">
    <property type="entry name" value="HTH_TETR_2"/>
    <property type="match status" value="1"/>
</dbReference>
<evidence type="ECO:0000313" key="8">
    <source>
        <dbReference type="EMBL" id="NEE21132.1"/>
    </source>
</evidence>
<protein>
    <submittedName>
        <fullName evidence="8">TetR/AcrR family transcriptional regulator</fullName>
    </submittedName>
</protein>
<name>A0A6G3XU65_9ACTN</name>
<sequence>MVLFEEVGRSVAEPGRARAGATSTRRSPGRPPVPLERIVATAQLIVDEEGSDALSMRTLAQRLGSGTATLYRHFDNRAALVTHVVDRMFGAVELNGDELHAMGWEQALRTVAHTMFDALARHQNRARLLAEQIPVGPNAMALRERCVAVLLGSGFPPRVAAYAYAALSRYVLGFAVQASAHGGAGQPDDAQATAVFQSADPHMFPATVAVAGSMPVPIEEEFSFGLELLLSGLARLRDEV</sequence>
<dbReference type="GO" id="GO:0000976">
    <property type="term" value="F:transcription cis-regulatory region binding"/>
    <property type="evidence" value="ECO:0007669"/>
    <property type="project" value="TreeGrafter"/>
</dbReference>
<dbReference type="GO" id="GO:0003700">
    <property type="term" value="F:DNA-binding transcription factor activity"/>
    <property type="evidence" value="ECO:0007669"/>
    <property type="project" value="TreeGrafter"/>
</dbReference>
<gene>
    <name evidence="8" type="ORF">G3M58_83570</name>
</gene>
<evidence type="ECO:0000256" key="4">
    <source>
        <dbReference type="ARBA" id="ARBA00023163"/>
    </source>
</evidence>
<dbReference type="GO" id="GO:0045892">
    <property type="term" value="P:negative regulation of DNA-templated transcription"/>
    <property type="evidence" value="ECO:0007669"/>
    <property type="project" value="InterPro"/>
</dbReference>
<comment type="caution">
    <text evidence="8">The sequence shown here is derived from an EMBL/GenBank/DDBJ whole genome shotgun (WGS) entry which is preliminary data.</text>
</comment>
<evidence type="ECO:0000256" key="5">
    <source>
        <dbReference type="PROSITE-ProRule" id="PRU00335"/>
    </source>
</evidence>
<dbReference type="InterPro" id="IPR004111">
    <property type="entry name" value="Repressor_TetR_C"/>
</dbReference>
<dbReference type="PRINTS" id="PR00400">
    <property type="entry name" value="TETREPRESSOR"/>
</dbReference>
<dbReference type="AlphaFoldDB" id="A0A6G3XU65"/>
<dbReference type="InterPro" id="IPR003012">
    <property type="entry name" value="Tet_transcr_reg_TetR"/>
</dbReference>
<feature type="compositionally biased region" description="Low complexity" evidence="6">
    <location>
        <begin position="17"/>
        <end position="26"/>
    </location>
</feature>
<evidence type="ECO:0000259" key="7">
    <source>
        <dbReference type="PROSITE" id="PS50977"/>
    </source>
</evidence>
<evidence type="ECO:0000256" key="2">
    <source>
        <dbReference type="ARBA" id="ARBA00023015"/>
    </source>
</evidence>
<dbReference type="InterPro" id="IPR036271">
    <property type="entry name" value="Tet_transcr_reg_TetR-rel_C_sf"/>
</dbReference>
<dbReference type="SUPFAM" id="SSF46689">
    <property type="entry name" value="Homeodomain-like"/>
    <property type="match status" value="1"/>
</dbReference>
<keyword evidence="4" id="KW-0804">Transcription</keyword>
<dbReference type="InterPro" id="IPR001647">
    <property type="entry name" value="HTH_TetR"/>
</dbReference>
<keyword evidence="1" id="KW-0678">Repressor</keyword>
<evidence type="ECO:0000256" key="3">
    <source>
        <dbReference type="ARBA" id="ARBA00023125"/>
    </source>
</evidence>
<evidence type="ECO:0000256" key="1">
    <source>
        <dbReference type="ARBA" id="ARBA00022491"/>
    </source>
</evidence>
<dbReference type="InterPro" id="IPR009057">
    <property type="entry name" value="Homeodomain-like_sf"/>
</dbReference>
<organism evidence="8">
    <name type="scientific">Streptomyces sp. SID7499</name>
    <dbReference type="NCBI Taxonomy" id="2706086"/>
    <lineage>
        <taxon>Bacteria</taxon>
        <taxon>Bacillati</taxon>
        <taxon>Actinomycetota</taxon>
        <taxon>Actinomycetes</taxon>
        <taxon>Kitasatosporales</taxon>
        <taxon>Streptomycetaceae</taxon>
        <taxon>Streptomyces</taxon>
    </lineage>
</organism>
<dbReference type="GO" id="GO:0046677">
    <property type="term" value="P:response to antibiotic"/>
    <property type="evidence" value="ECO:0007669"/>
    <property type="project" value="InterPro"/>
</dbReference>
<dbReference type="PANTHER" id="PTHR30055:SF151">
    <property type="entry name" value="TRANSCRIPTIONAL REGULATORY PROTEIN"/>
    <property type="match status" value="1"/>
</dbReference>
<keyword evidence="3 5" id="KW-0238">DNA-binding</keyword>
<keyword evidence="2" id="KW-0805">Transcription regulation</keyword>
<accession>A0A6G3XU65</accession>
<feature type="region of interest" description="Disordered" evidence="6">
    <location>
        <begin position="9"/>
        <end position="32"/>
    </location>
</feature>
<proteinExistence type="predicted"/>
<dbReference type="EMBL" id="JAAGMN010008966">
    <property type="protein sequence ID" value="NEE21132.1"/>
    <property type="molecule type" value="Genomic_DNA"/>
</dbReference>
<dbReference type="SUPFAM" id="SSF48498">
    <property type="entry name" value="Tetracyclin repressor-like, C-terminal domain"/>
    <property type="match status" value="1"/>
</dbReference>